<feature type="transmembrane region" description="Helical" evidence="1">
    <location>
        <begin position="12"/>
        <end position="34"/>
    </location>
</feature>
<organism evidence="3 4">
    <name type="scientific">Trifolium medium</name>
    <dbReference type="NCBI Taxonomy" id="97028"/>
    <lineage>
        <taxon>Eukaryota</taxon>
        <taxon>Viridiplantae</taxon>
        <taxon>Streptophyta</taxon>
        <taxon>Embryophyta</taxon>
        <taxon>Tracheophyta</taxon>
        <taxon>Spermatophyta</taxon>
        <taxon>Magnoliopsida</taxon>
        <taxon>eudicotyledons</taxon>
        <taxon>Gunneridae</taxon>
        <taxon>Pentapetalae</taxon>
        <taxon>rosids</taxon>
        <taxon>fabids</taxon>
        <taxon>Fabales</taxon>
        <taxon>Fabaceae</taxon>
        <taxon>Papilionoideae</taxon>
        <taxon>50 kb inversion clade</taxon>
        <taxon>NPAAA clade</taxon>
        <taxon>Hologalegina</taxon>
        <taxon>IRL clade</taxon>
        <taxon>Trifolieae</taxon>
        <taxon>Trifolium</taxon>
    </lineage>
</organism>
<gene>
    <name evidence="3" type="ORF">A2U01_0019168</name>
</gene>
<name>A0A392NG52_9FABA</name>
<dbReference type="InterPro" id="IPR026960">
    <property type="entry name" value="RVT-Znf"/>
</dbReference>
<dbReference type="Proteomes" id="UP000265520">
    <property type="component" value="Unassembled WGS sequence"/>
</dbReference>
<keyword evidence="4" id="KW-1185">Reference proteome</keyword>
<protein>
    <submittedName>
        <fullName evidence="3">Putative ribonuclease H protein</fullName>
    </submittedName>
</protein>
<dbReference type="Pfam" id="PF13966">
    <property type="entry name" value="zf-RVT"/>
    <property type="match status" value="1"/>
</dbReference>
<sequence length="116" mass="13088">HMMDFKGLHTLLRIIGLGSLVWMGFIQSAYYVILGVSVLDEAQSDDEMRLLAKVWKHIAPSKVLVFAWQLLQDRVPTRQNLFRLRVIVDTMRVSCVFCGNSSGSSSHLFVTCAFAV</sequence>
<keyword evidence="1" id="KW-0812">Transmembrane</keyword>
<evidence type="ECO:0000259" key="2">
    <source>
        <dbReference type="Pfam" id="PF13966"/>
    </source>
</evidence>
<keyword evidence="1" id="KW-0472">Membrane</keyword>
<accession>A0A392NG52</accession>
<reference evidence="3 4" key="1">
    <citation type="journal article" date="2018" name="Front. Plant Sci.">
        <title>Red Clover (Trifolium pratense) and Zigzag Clover (T. medium) - A Picture of Genomic Similarities and Differences.</title>
        <authorList>
            <person name="Dluhosova J."/>
            <person name="Istvanek J."/>
            <person name="Nedelnik J."/>
            <person name="Repkova J."/>
        </authorList>
    </citation>
    <scope>NUCLEOTIDE SEQUENCE [LARGE SCALE GENOMIC DNA]</scope>
    <source>
        <strain evidence="4">cv. 10/8</strain>
        <tissue evidence="3">Leaf</tissue>
    </source>
</reference>
<keyword evidence="1" id="KW-1133">Transmembrane helix</keyword>
<comment type="caution">
    <text evidence="3">The sequence shown here is derived from an EMBL/GenBank/DDBJ whole genome shotgun (WGS) entry which is preliminary data.</text>
</comment>
<dbReference type="AlphaFoldDB" id="A0A392NG52"/>
<evidence type="ECO:0000313" key="3">
    <source>
        <dbReference type="EMBL" id="MCH98169.1"/>
    </source>
</evidence>
<evidence type="ECO:0000256" key="1">
    <source>
        <dbReference type="SAM" id="Phobius"/>
    </source>
</evidence>
<evidence type="ECO:0000313" key="4">
    <source>
        <dbReference type="Proteomes" id="UP000265520"/>
    </source>
</evidence>
<proteinExistence type="predicted"/>
<feature type="domain" description="Reverse transcriptase zinc-binding" evidence="2">
    <location>
        <begin position="46"/>
        <end position="115"/>
    </location>
</feature>
<feature type="non-terminal residue" evidence="3">
    <location>
        <position position="1"/>
    </location>
</feature>
<dbReference type="EMBL" id="LXQA010036899">
    <property type="protein sequence ID" value="MCH98169.1"/>
    <property type="molecule type" value="Genomic_DNA"/>
</dbReference>